<dbReference type="Pfam" id="PF18145">
    <property type="entry name" value="SAVED"/>
    <property type="match status" value="1"/>
</dbReference>
<sequence length="383" mass="44522">MTKKQSNSRPSIPVLVKTQLWTSSAGRCQFEGCNKPLWRHGATMNQMNISYIAHIYAYSPNGPRYDEVLSPKLEIDFSNLMLVCDECHRLIDDKKREDEFSAIRLIQMKKDHEERIELLTGISPDKKSHIVLFGAKVGTHDTPLSYNRVREAVIPNYFPAEYKTIDLGMHNTLFEDDKEIFWEIQRENLNNQFSEKLKYLEENSPHHHYSIFALAPQPLLIQLGTLLNDIYPAEVYQLHREPSTWKWLDETELIKFRLVAPDKITKKVALKFELSATITDDRIESVLGEDTSIWSIKIDSPSNDFLRTRNQLMEFRKLMRYAFDEIKAKHGQDTVLNIFPSMPVATAVELGRVWMPKADMGMLIYDQNSKRKGFVKTIEIKPN</sequence>
<evidence type="ECO:0000313" key="2">
    <source>
        <dbReference type="EMBL" id="NOU58888.1"/>
    </source>
</evidence>
<name>A0ABX1WS23_9BACT</name>
<evidence type="ECO:0000313" key="3">
    <source>
        <dbReference type="Proteomes" id="UP000732105"/>
    </source>
</evidence>
<keyword evidence="3" id="KW-1185">Reference proteome</keyword>
<dbReference type="NCBIfam" id="NF033611">
    <property type="entry name" value="SAVED"/>
    <property type="match status" value="1"/>
</dbReference>
<comment type="caution">
    <text evidence="2">The sequence shown here is derived from an EMBL/GenBank/DDBJ whole genome shotgun (WGS) entry which is preliminary data.</text>
</comment>
<dbReference type="RefSeq" id="WP_171594166.1">
    <property type="nucleotide sequence ID" value="NZ_RZNH01000003.1"/>
</dbReference>
<accession>A0ABX1WS23</accession>
<proteinExistence type="predicted"/>
<dbReference type="InterPro" id="IPR040836">
    <property type="entry name" value="SAVED"/>
</dbReference>
<dbReference type="Proteomes" id="UP000732105">
    <property type="component" value="Unassembled WGS sequence"/>
</dbReference>
<reference evidence="2 3" key="1">
    <citation type="submission" date="2018-12" db="EMBL/GenBank/DDBJ databases">
        <title>Marinifilum JC070 sp. nov., a marine bacterium isolated from Yongle Blue Hole in the South China Sea.</title>
        <authorList>
            <person name="Fu T."/>
        </authorList>
    </citation>
    <scope>NUCLEOTIDE SEQUENCE [LARGE SCALE GENOMIC DNA]</scope>
    <source>
        <strain evidence="2 3">JC070</strain>
    </source>
</reference>
<organism evidence="2 3">
    <name type="scientific">Marinifilum caeruleilacunae</name>
    <dbReference type="NCBI Taxonomy" id="2499076"/>
    <lineage>
        <taxon>Bacteria</taxon>
        <taxon>Pseudomonadati</taxon>
        <taxon>Bacteroidota</taxon>
        <taxon>Bacteroidia</taxon>
        <taxon>Marinilabiliales</taxon>
        <taxon>Marinifilaceae</taxon>
    </lineage>
</organism>
<protein>
    <submittedName>
        <fullName evidence="2">SAVED domain-containing protein</fullName>
    </submittedName>
</protein>
<evidence type="ECO:0000259" key="1">
    <source>
        <dbReference type="Pfam" id="PF18145"/>
    </source>
</evidence>
<dbReference type="EMBL" id="RZNH01000003">
    <property type="protein sequence ID" value="NOU58888.1"/>
    <property type="molecule type" value="Genomic_DNA"/>
</dbReference>
<feature type="domain" description="SMODS-associated and fused to various effectors" evidence="1">
    <location>
        <begin position="193"/>
        <end position="380"/>
    </location>
</feature>
<gene>
    <name evidence="2" type="ORF">ELS83_03590</name>
</gene>